<feature type="compositionally biased region" description="Polar residues" evidence="7">
    <location>
        <begin position="1"/>
        <end position="10"/>
    </location>
</feature>
<name>A0A5C3LHZ0_9AGAR</name>
<keyword evidence="4 5" id="KW-0539">Nucleus</keyword>
<gene>
    <name evidence="8" type="ORF">BDQ12DRAFT_692086</name>
</gene>
<evidence type="ECO:0000313" key="8">
    <source>
        <dbReference type="EMBL" id="TFK32719.1"/>
    </source>
</evidence>
<sequence length="453" mass="51022">MTSKLSSLNVEKSKKSKSSIGAPSQHTQTGRKGKKAWRKNVNIEDVEAGLEEMRAEERVTGKTLQKTQDNELFAIDVTGDEQIRNKLPRYSKTLLSSTRILAERSAVPAVFSRPSTATKRKAALSYEEKDRLRKIAKRPRKGPFNAVMHPTEFAAGSAVIELSEAVKASGTYDAWDEDEETEDEDIELGMDTVRKRKIKPPTHQHPKSRIEIPAIVAPHQGASYNPPAEAHQELLMQAAEIEIQRLKDQEKLAEVKKKIEAGALRVVADQDESMAPGMTLDAADADEEEEVAEPDEQGIPKKKATVRKTKAQKHKAAKQLAEKRALADRAARKRLLASIPGAKTFRKTNSQIMSAREKEQEQRRLTLEEKLKKKGLAGQRLGRHKVPEGEVEVQLGEDLAESLRGLKPEGNLFRDRFLSMQQRALIEPRVPVLPKKRRNRIIEYEKHAWKNFK</sequence>
<dbReference type="GO" id="GO:0005654">
    <property type="term" value="C:nucleoplasm"/>
    <property type="evidence" value="ECO:0007669"/>
    <property type="project" value="UniProtKB-SubCell"/>
</dbReference>
<feature type="compositionally biased region" description="Basic residues" evidence="7">
    <location>
        <begin position="300"/>
        <end position="317"/>
    </location>
</feature>
<dbReference type="Proteomes" id="UP000308652">
    <property type="component" value="Unassembled WGS sequence"/>
</dbReference>
<feature type="compositionally biased region" description="Acidic residues" evidence="7">
    <location>
        <begin position="174"/>
        <end position="188"/>
    </location>
</feature>
<feature type="compositionally biased region" description="Acidic residues" evidence="7">
    <location>
        <begin position="285"/>
        <end position="296"/>
    </location>
</feature>
<dbReference type="GO" id="GO:0005730">
    <property type="term" value="C:nucleolus"/>
    <property type="evidence" value="ECO:0007669"/>
    <property type="project" value="UniProtKB-SubCell"/>
</dbReference>
<evidence type="ECO:0000256" key="3">
    <source>
        <dbReference type="ARBA" id="ARBA00022517"/>
    </source>
</evidence>
<proteinExistence type="inferred from homology"/>
<dbReference type="GO" id="GO:0000027">
    <property type="term" value="P:ribosomal large subunit assembly"/>
    <property type="evidence" value="ECO:0007669"/>
    <property type="project" value="UniProtKB-UniRule"/>
</dbReference>
<comment type="function">
    <text evidence="5">May play a role in ribosome biogenesis.</text>
</comment>
<evidence type="ECO:0000256" key="5">
    <source>
        <dbReference type="PIRNR" id="PIRNR017302"/>
    </source>
</evidence>
<evidence type="ECO:0000256" key="1">
    <source>
        <dbReference type="ARBA" id="ARBA00008838"/>
    </source>
</evidence>
<evidence type="ECO:0000313" key="9">
    <source>
        <dbReference type="Proteomes" id="UP000308652"/>
    </source>
</evidence>
<dbReference type="GO" id="GO:0006364">
    <property type="term" value="P:rRNA processing"/>
    <property type="evidence" value="ECO:0007669"/>
    <property type="project" value="TreeGrafter"/>
</dbReference>
<evidence type="ECO:0000256" key="6">
    <source>
        <dbReference type="SAM" id="Coils"/>
    </source>
</evidence>
<dbReference type="PIRSF" id="PIRSF017302">
    <property type="entry name" value="Gltscr2"/>
    <property type="match status" value="1"/>
</dbReference>
<keyword evidence="6" id="KW-0175">Coiled coil</keyword>
<dbReference type="PANTHER" id="PTHR14211:SF7">
    <property type="entry name" value="RIBOSOME BIOGENESIS PROTEIN NOP53"/>
    <property type="match status" value="1"/>
</dbReference>
<feature type="compositionally biased region" description="Polar residues" evidence="7">
    <location>
        <begin position="18"/>
        <end position="28"/>
    </location>
</feature>
<feature type="region of interest" description="Disordered" evidence="7">
    <location>
        <begin position="285"/>
        <end position="324"/>
    </location>
</feature>
<feature type="compositionally biased region" description="Basic residues" evidence="7">
    <location>
        <begin position="29"/>
        <end position="38"/>
    </location>
</feature>
<dbReference type="GO" id="GO:0008097">
    <property type="term" value="F:5S rRNA binding"/>
    <property type="evidence" value="ECO:0007669"/>
    <property type="project" value="TreeGrafter"/>
</dbReference>
<keyword evidence="3 5" id="KW-0690">Ribosome biogenesis</keyword>
<accession>A0A5C3LHZ0</accession>
<feature type="region of interest" description="Disordered" evidence="7">
    <location>
        <begin position="1"/>
        <end position="40"/>
    </location>
</feature>
<evidence type="ECO:0000256" key="7">
    <source>
        <dbReference type="SAM" id="MobiDB-lite"/>
    </source>
</evidence>
<evidence type="ECO:0000256" key="2">
    <source>
        <dbReference type="ARBA" id="ARBA00018339"/>
    </source>
</evidence>
<reference evidence="8 9" key="1">
    <citation type="journal article" date="2019" name="Nat. Ecol. Evol.">
        <title>Megaphylogeny resolves global patterns of mushroom evolution.</title>
        <authorList>
            <person name="Varga T."/>
            <person name="Krizsan K."/>
            <person name="Foldi C."/>
            <person name="Dima B."/>
            <person name="Sanchez-Garcia M."/>
            <person name="Sanchez-Ramirez S."/>
            <person name="Szollosi G.J."/>
            <person name="Szarkandi J.G."/>
            <person name="Papp V."/>
            <person name="Albert L."/>
            <person name="Andreopoulos W."/>
            <person name="Angelini C."/>
            <person name="Antonin V."/>
            <person name="Barry K.W."/>
            <person name="Bougher N.L."/>
            <person name="Buchanan P."/>
            <person name="Buyck B."/>
            <person name="Bense V."/>
            <person name="Catcheside P."/>
            <person name="Chovatia M."/>
            <person name="Cooper J."/>
            <person name="Damon W."/>
            <person name="Desjardin D."/>
            <person name="Finy P."/>
            <person name="Geml J."/>
            <person name="Haridas S."/>
            <person name="Hughes K."/>
            <person name="Justo A."/>
            <person name="Karasinski D."/>
            <person name="Kautmanova I."/>
            <person name="Kiss B."/>
            <person name="Kocsube S."/>
            <person name="Kotiranta H."/>
            <person name="LaButti K.M."/>
            <person name="Lechner B.E."/>
            <person name="Liimatainen K."/>
            <person name="Lipzen A."/>
            <person name="Lukacs Z."/>
            <person name="Mihaltcheva S."/>
            <person name="Morgado L.N."/>
            <person name="Niskanen T."/>
            <person name="Noordeloos M.E."/>
            <person name="Ohm R.A."/>
            <person name="Ortiz-Santana B."/>
            <person name="Ovrebo C."/>
            <person name="Racz N."/>
            <person name="Riley R."/>
            <person name="Savchenko A."/>
            <person name="Shiryaev A."/>
            <person name="Soop K."/>
            <person name="Spirin V."/>
            <person name="Szebenyi C."/>
            <person name="Tomsovsky M."/>
            <person name="Tulloss R.E."/>
            <person name="Uehling J."/>
            <person name="Grigoriev I.V."/>
            <person name="Vagvolgyi C."/>
            <person name="Papp T."/>
            <person name="Martin F.M."/>
            <person name="Miettinen O."/>
            <person name="Hibbett D.S."/>
            <person name="Nagy L.G."/>
        </authorList>
    </citation>
    <scope>NUCLEOTIDE SEQUENCE [LARGE SCALE GENOMIC DNA]</scope>
    <source>
        <strain evidence="8 9">CBS 166.37</strain>
    </source>
</reference>
<dbReference type="OrthoDB" id="5072at2759"/>
<dbReference type="EMBL" id="ML213665">
    <property type="protein sequence ID" value="TFK32719.1"/>
    <property type="molecule type" value="Genomic_DNA"/>
</dbReference>
<dbReference type="AlphaFoldDB" id="A0A5C3LHZ0"/>
<feature type="compositionally biased region" description="Basic residues" evidence="7">
    <location>
        <begin position="194"/>
        <end position="207"/>
    </location>
</feature>
<comment type="subcellular location">
    <subcellularLocation>
        <location evidence="5">Nucleus</location>
        <location evidence="5">Nucleolus</location>
    </subcellularLocation>
    <subcellularLocation>
        <location evidence="5">Nucleus</location>
        <location evidence="5">Nucleoplasm</location>
    </subcellularLocation>
</comment>
<comment type="similarity">
    <text evidence="1 5">Belongs to the NOP53 family.</text>
</comment>
<feature type="coiled-coil region" evidence="6">
    <location>
        <begin position="229"/>
        <end position="256"/>
    </location>
</feature>
<dbReference type="Pfam" id="PF07767">
    <property type="entry name" value="Nop53"/>
    <property type="match status" value="1"/>
</dbReference>
<dbReference type="STRING" id="68775.A0A5C3LHZ0"/>
<dbReference type="PANTHER" id="PTHR14211">
    <property type="entry name" value="GLIOMA SUPPRESSOR CANDIDATE REGION GENE 2"/>
    <property type="match status" value="1"/>
</dbReference>
<evidence type="ECO:0000256" key="4">
    <source>
        <dbReference type="ARBA" id="ARBA00023242"/>
    </source>
</evidence>
<keyword evidence="9" id="KW-1185">Reference proteome</keyword>
<organism evidence="8 9">
    <name type="scientific">Crucibulum laeve</name>
    <dbReference type="NCBI Taxonomy" id="68775"/>
    <lineage>
        <taxon>Eukaryota</taxon>
        <taxon>Fungi</taxon>
        <taxon>Dikarya</taxon>
        <taxon>Basidiomycota</taxon>
        <taxon>Agaricomycotina</taxon>
        <taxon>Agaricomycetes</taxon>
        <taxon>Agaricomycetidae</taxon>
        <taxon>Agaricales</taxon>
        <taxon>Agaricineae</taxon>
        <taxon>Nidulariaceae</taxon>
        <taxon>Crucibulum</taxon>
    </lineage>
</organism>
<feature type="region of interest" description="Disordered" evidence="7">
    <location>
        <begin position="171"/>
        <end position="210"/>
    </location>
</feature>
<dbReference type="InterPro" id="IPR011687">
    <property type="entry name" value="Nop53/GLTSCR2"/>
</dbReference>
<protein>
    <recommendedName>
        <fullName evidence="2 5">Ribosome biogenesis protein NOP53</fullName>
    </recommendedName>
</protein>